<sequence length="116" mass="13525">MEECSRIEAQEREQQTRDRKQVPPPGAHPIIQYRDPTQVVFMAHSRRHLSRHYSRPGSQFPFFLEGVVFSLLRPRNCCWSGRSISPESDRRHTGSRAEEQDHSMALDSRQQGRPTP</sequence>
<feature type="compositionally biased region" description="Basic and acidic residues" evidence="1">
    <location>
        <begin position="87"/>
        <end position="104"/>
    </location>
</feature>
<feature type="region of interest" description="Disordered" evidence="1">
    <location>
        <begin position="80"/>
        <end position="116"/>
    </location>
</feature>
<dbReference type="Proteomes" id="UP000516260">
    <property type="component" value="Chromosome 20"/>
</dbReference>
<name>A0A4Z2BL17_9TELE</name>
<dbReference type="EMBL" id="SWLE01000013">
    <property type="protein sequence ID" value="TNM93004.1"/>
    <property type="molecule type" value="Genomic_DNA"/>
</dbReference>
<evidence type="ECO:0000313" key="3">
    <source>
        <dbReference type="Proteomes" id="UP000516260"/>
    </source>
</evidence>
<proteinExistence type="predicted"/>
<organism evidence="2 3">
    <name type="scientific">Takifugu bimaculatus</name>
    <dbReference type="NCBI Taxonomy" id="433685"/>
    <lineage>
        <taxon>Eukaryota</taxon>
        <taxon>Metazoa</taxon>
        <taxon>Chordata</taxon>
        <taxon>Craniata</taxon>
        <taxon>Vertebrata</taxon>
        <taxon>Euteleostomi</taxon>
        <taxon>Actinopterygii</taxon>
        <taxon>Neopterygii</taxon>
        <taxon>Teleostei</taxon>
        <taxon>Neoteleostei</taxon>
        <taxon>Acanthomorphata</taxon>
        <taxon>Eupercaria</taxon>
        <taxon>Tetraodontiformes</taxon>
        <taxon>Tetradontoidea</taxon>
        <taxon>Tetraodontidae</taxon>
        <taxon>Takifugu</taxon>
    </lineage>
</organism>
<feature type="region of interest" description="Disordered" evidence="1">
    <location>
        <begin position="1"/>
        <end position="31"/>
    </location>
</feature>
<dbReference type="AlphaFoldDB" id="A0A4Z2BL17"/>
<accession>A0A4Z2BL17</accession>
<evidence type="ECO:0000313" key="2">
    <source>
        <dbReference type="EMBL" id="TNM93004.1"/>
    </source>
</evidence>
<keyword evidence="3" id="KW-1185">Reference proteome</keyword>
<reference evidence="2 3" key="1">
    <citation type="submission" date="2019-04" db="EMBL/GenBank/DDBJ databases">
        <title>The sequence and de novo assembly of Takifugu bimaculatus genome using PacBio and Hi-C technologies.</title>
        <authorList>
            <person name="Xu P."/>
            <person name="Liu B."/>
            <person name="Zhou Z."/>
        </authorList>
    </citation>
    <scope>NUCLEOTIDE SEQUENCE [LARGE SCALE GENOMIC DNA]</scope>
    <source>
        <strain evidence="2">TB-2018</strain>
        <tissue evidence="2">Muscle</tissue>
    </source>
</reference>
<gene>
    <name evidence="2" type="ORF">fugu_018406</name>
</gene>
<feature type="compositionally biased region" description="Basic and acidic residues" evidence="1">
    <location>
        <begin position="1"/>
        <end position="21"/>
    </location>
</feature>
<protein>
    <submittedName>
        <fullName evidence="2">Uncharacterized protein</fullName>
    </submittedName>
</protein>
<evidence type="ECO:0000256" key="1">
    <source>
        <dbReference type="SAM" id="MobiDB-lite"/>
    </source>
</evidence>
<comment type="caution">
    <text evidence="2">The sequence shown here is derived from an EMBL/GenBank/DDBJ whole genome shotgun (WGS) entry which is preliminary data.</text>
</comment>